<feature type="domain" description="Type IV pilin Tt1218-like" evidence="2">
    <location>
        <begin position="39"/>
        <end position="80"/>
    </location>
</feature>
<dbReference type="Proteomes" id="UP000242847">
    <property type="component" value="Unassembled WGS sequence"/>
</dbReference>
<dbReference type="InterPro" id="IPR054402">
    <property type="entry name" value="Tt1218-like_dom"/>
</dbReference>
<organism evidence="3 4">
    <name type="scientific">Halopseudomonas pachastrellae</name>
    <dbReference type="NCBI Taxonomy" id="254161"/>
    <lineage>
        <taxon>Bacteria</taxon>
        <taxon>Pseudomonadati</taxon>
        <taxon>Pseudomonadota</taxon>
        <taxon>Gammaproteobacteria</taxon>
        <taxon>Pseudomonadales</taxon>
        <taxon>Pseudomonadaceae</taxon>
        <taxon>Halopseudomonas</taxon>
    </lineage>
</organism>
<evidence type="ECO:0000313" key="3">
    <source>
        <dbReference type="EMBL" id="ONM44529.1"/>
    </source>
</evidence>
<keyword evidence="1" id="KW-0472">Membrane</keyword>
<evidence type="ECO:0000313" key="4">
    <source>
        <dbReference type="Proteomes" id="UP000242847"/>
    </source>
</evidence>
<dbReference type="EMBL" id="MUBC01000012">
    <property type="protein sequence ID" value="ONM44529.1"/>
    <property type="molecule type" value="Genomic_DNA"/>
</dbReference>
<sequence>MPANHSSTACDPPAQRGFSLLEVLVALLLTTLGVLGAIGLQLNALRFSADSAHRAQALLITNDLLERMRANRGALPLYAMTASGDCPEQAAENLPLLQQDRADFASAVTCQLPGGEARVTVEQGVARVLVRWSQARISEQGPASLQLDVHIGELP</sequence>
<dbReference type="NCBIfam" id="TIGR02532">
    <property type="entry name" value="IV_pilin_GFxxxE"/>
    <property type="match status" value="1"/>
</dbReference>
<dbReference type="STRING" id="254161.SAMN05216256_102184"/>
<proteinExistence type="predicted"/>
<keyword evidence="4" id="KW-1185">Reference proteome</keyword>
<dbReference type="InterPro" id="IPR013362">
    <property type="entry name" value="Pilus_4_PilV"/>
</dbReference>
<evidence type="ECO:0000256" key="1">
    <source>
        <dbReference type="SAM" id="Phobius"/>
    </source>
</evidence>
<evidence type="ECO:0000259" key="2">
    <source>
        <dbReference type="Pfam" id="PF22150"/>
    </source>
</evidence>
<dbReference type="InterPro" id="IPR012902">
    <property type="entry name" value="N_methyl_site"/>
</dbReference>
<accession>A0A1S8DI44</accession>
<dbReference type="OrthoDB" id="7031035at2"/>
<dbReference type="RefSeq" id="WP_083726123.1">
    <property type="nucleotide sequence ID" value="NZ_FOUD01000002.1"/>
</dbReference>
<gene>
    <name evidence="3" type="ORF">BXT89_07130</name>
</gene>
<name>A0A1S8DI44_9GAMM</name>
<reference evidence="3 4" key="1">
    <citation type="submission" date="2017-01" db="EMBL/GenBank/DDBJ databases">
        <title>Draft genome sequence of Pseudomonas pachastrellae type strain CCUG 46540T from a deep sea.</title>
        <authorList>
            <person name="Gomila M."/>
            <person name="Mulet M."/>
            <person name="Lalucat J."/>
            <person name="Garcia-Valdes E."/>
        </authorList>
    </citation>
    <scope>NUCLEOTIDE SEQUENCE [LARGE SCALE GENOMIC DNA]</scope>
    <source>
        <strain evidence="3 4">CCUG 46540</strain>
    </source>
</reference>
<dbReference type="Pfam" id="PF22150">
    <property type="entry name" value="Tt1218-like"/>
    <property type="match status" value="1"/>
</dbReference>
<dbReference type="AlphaFoldDB" id="A0A1S8DI44"/>
<keyword evidence="1" id="KW-0812">Transmembrane</keyword>
<feature type="transmembrane region" description="Helical" evidence="1">
    <location>
        <begin position="20"/>
        <end position="40"/>
    </location>
</feature>
<dbReference type="NCBIfam" id="TIGR02523">
    <property type="entry name" value="type_IV_pilV"/>
    <property type="match status" value="1"/>
</dbReference>
<comment type="caution">
    <text evidence="3">The sequence shown here is derived from an EMBL/GenBank/DDBJ whole genome shotgun (WGS) entry which is preliminary data.</text>
</comment>
<protein>
    <submittedName>
        <fullName evidence="3">Type IV pilus modification protein PilV</fullName>
    </submittedName>
</protein>
<keyword evidence="1" id="KW-1133">Transmembrane helix</keyword>
<dbReference type="Pfam" id="PF07963">
    <property type="entry name" value="N_methyl"/>
    <property type="match status" value="1"/>
</dbReference>
<dbReference type="PROSITE" id="PS00409">
    <property type="entry name" value="PROKAR_NTER_METHYL"/>
    <property type="match status" value="1"/>
</dbReference>